<dbReference type="AlphaFoldDB" id="A0A7S3ATP0"/>
<name>A0A7S3ATP0_9EUKA</name>
<feature type="compositionally biased region" description="Low complexity" evidence="1">
    <location>
        <begin position="302"/>
        <end position="313"/>
    </location>
</feature>
<accession>A0A7S3ATP0</accession>
<organism evidence="2">
    <name type="scientific">Haptolina ericina</name>
    <dbReference type="NCBI Taxonomy" id="156174"/>
    <lineage>
        <taxon>Eukaryota</taxon>
        <taxon>Haptista</taxon>
        <taxon>Haptophyta</taxon>
        <taxon>Prymnesiophyceae</taxon>
        <taxon>Prymnesiales</taxon>
        <taxon>Prymnesiaceae</taxon>
        <taxon>Haptolina</taxon>
    </lineage>
</organism>
<sequence length="358" mass="38533">MAGNDFDPPPLETTEEGENLAQLAARLETEIKACLEAGPPPGMSRRVFERVQAAAKVQLLALDEHPDVFHDQGAKELRERMERKVSAEMQEPPLCLLCGQRPPCPHVPLVPKKGANRLAHWVGNQVELQHSYSRLAYTGVRPQHKHGRVLAQVIGLDTVSDMRLRVKVLGGIVVAHDENDPTADAAILAERRKLKHILHGAPLLVPQNPVGTRDPELRATVKQLGIMGMAEPVSKRKIVWHHTLKGTDPEVSERAVVVRPPGERNGALMMHKKAGGKSPKGSTSSRPKTLALPSPERGGSGSSRSLRGGTSRRPTSARSSGTASPTSPVRRASSPKKSASQAALLEKSSSVGAIDAID</sequence>
<protein>
    <submittedName>
        <fullName evidence="2">Uncharacterized protein</fullName>
    </submittedName>
</protein>
<evidence type="ECO:0000313" key="2">
    <source>
        <dbReference type="EMBL" id="CAE0113330.1"/>
    </source>
</evidence>
<feature type="region of interest" description="Disordered" evidence="1">
    <location>
        <begin position="262"/>
        <end position="358"/>
    </location>
</feature>
<proteinExistence type="predicted"/>
<feature type="compositionally biased region" description="Polar residues" evidence="1">
    <location>
        <begin position="314"/>
        <end position="327"/>
    </location>
</feature>
<gene>
    <name evidence="2" type="ORF">HERI1096_LOCUS13990</name>
</gene>
<reference evidence="2" key="1">
    <citation type="submission" date="2021-01" db="EMBL/GenBank/DDBJ databases">
        <authorList>
            <person name="Corre E."/>
            <person name="Pelletier E."/>
            <person name="Niang G."/>
            <person name="Scheremetjew M."/>
            <person name="Finn R."/>
            <person name="Kale V."/>
            <person name="Holt S."/>
            <person name="Cochrane G."/>
            <person name="Meng A."/>
            <person name="Brown T."/>
            <person name="Cohen L."/>
        </authorList>
    </citation>
    <scope>NUCLEOTIDE SEQUENCE</scope>
    <source>
        <strain evidence="2">CCMP281</strain>
    </source>
</reference>
<dbReference type="EMBL" id="HBHX01025092">
    <property type="protein sequence ID" value="CAE0113330.1"/>
    <property type="molecule type" value="Transcribed_RNA"/>
</dbReference>
<evidence type="ECO:0000256" key="1">
    <source>
        <dbReference type="SAM" id="MobiDB-lite"/>
    </source>
</evidence>